<gene>
    <name evidence="1" type="ORF">NHG85_17430</name>
</gene>
<sequence length="181" mass="19190">MTTNPEAQARFRAALTAARAPGEAYAALQALTQRLIGARLFTVMTVDMGAMLARRAYTSHPVDYPASGTKPIEMNDWFEIVHGRHESFVANRLEEIDRVFPDAALIGRLGCGSVMNLPILCAGELVATVNMLDAPAHFTPARVALAEREIGLPALAALLVEDRLAASGGRGKASGGARPAP</sequence>
<evidence type="ECO:0000313" key="1">
    <source>
        <dbReference type="EMBL" id="MCP1170290.1"/>
    </source>
</evidence>
<organism evidence="1 2">
    <name type="scientific">Limimaricola litoreus</name>
    <dbReference type="NCBI Taxonomy" id="2955316"/>
    <lineage>
        <taxon>Bacteria</taxon>
        <taxon>Pseudomonadati</taxon>
        <taxon>Pseudomonadota</taxon>
        <taxon>Alphaproteobacteria</taxon>
        <taxon>Rhodobacterales</taxon>
        <taxon>Paracoccaceae</taxon>
        <taxon>Limimaricola</taxon>
    </lineage>
</organism>
<dbReference type="Gene3D" id="3.30.450.40">
    <property type="match status" value="1"/>
</dbReference>
<reference evidence="1" key="1">
    <citation type="submission" date="2022-06" db="EMBL/GenBank/DDBJ databases">
        <title>Limimaricola sediminis sp. nov., isolated from an intertidal sediment.</title>
        <authorList>
            <person name="Shao X."/>
        </authorList>
    </citation>
    <scope>NUCLEOTIDE SEQUENCE</scope>
    <source>
        <strain evidence="1">ASW11-118</strain>
    </source>
</reference>
<dbReference type="SUPFAM" id="SSF55781">
    <property type="entry name" value="GAF domain-like"/>
    <property type="match status" value="1"/>
</dbReference>
<proteinExistence type="predicted"/>
<dbReference type="Proteomes" id="UP001139477">
    <property type="component" value="Unassembled WGS sequence"/>
</dbReference>
<accession>A0A9X2FTY5</accession>
<name>A0A9X2FTY5_9RHOB</name>
<dbReference type="InterPro" id="IPR029016">
    <property type="entry name" value="GAF-like_dom_sf"/>
</dbReference>
<comment type="caution">
    <text evidence="1">The sequence shown here is derived from an EMBL/GenBank/DDBJ whole genome shotgun (WGS) entry which is preliminary data.</text>
</comment>
<protein>
    <submittedName>
        <fullName evidence="1">GAF domain-containing protein</fullName>
    </submittedName>
</protein>
<dbReference type="RefSeq" id="WP_253334828.1">
    <property type="nucleotide sequence ID" value="NZ_JAMYXC010000280.1"/>
</dbReference>
<keyword evidence="2" id="KW-1185">Reference proteome</keyword>
<dbReference type="AlphaFoldDB" id="A0A9X2FTY5"/>
<dbReference type="EMBL" id="JAMYXC010000280">
    <property type="protein sequence ID" value="MCP1170290.1"/>
    <property type="molecule type" value="Genomic_DNA"/>
</dbReference>
<evidence type="ECO:0000313" key="2">
    <source>
        <dbReference type="Proteomes" id="UP001139477"/>
    </source>
</evidence>